<protein>
    <submittedName>
        <fullName evidence="1">Uncharacterized protein</fullName>
    </submittedName>
</protein>
<dbReference type="EMBL" id="ML977511">
    <property type="protein sequence ID" value="KAF2127047.1"/>
    <property type="molecule type" value="Genomic_DNA"/>
</dbReference>
<dbReference type="Proteomes" id="UP000799771">
    <property type="component" value="Unassembled WGS sequence"/>
</dbReference>
<organism evidence="1 2">
    <name type="scientific">Dothidotthia symphoricarpi CBS 119687</name>
    <dbReference type="NCBI Taxonomy" id="1392245"/>
    <lineage>
        <taxon>Eukaryota</taxon>
        <taxon>Fungi</taxon>
        <taxon>Dikarya</taxon>
        <taxon>Ascomycota</taxon>
        <taxon>Pezizomycotina</taxon>
        <taxon>Dothideomycetes</taxon>
        <taxon>Pleosporomycetidae</taxon>
        <taxon>Pleosporales</taxon>
        <taxon>Dothidotthiaceae</taxon>
        <taxon>Dothidotthia</taxon>
    </lineage>
</organism>
<dbReference type="RefSeq" id="XP_033521436.1">
    <property type="nucleotide sequence ID" value="XM_033671639.1"/>
</dbReference>
<reference evidence="1" key="1">
    <citation type="journal article" date="2020" name="Stud. Mycol.">
        <title>101 Dothideomycetes genomes: a test case for predicting lifestyles and emergence of pathogens.</title>
        <authorList>
            <person name="Haridas S."/>
            <person name="Albert R."/>
            <person name="Binder M."/>
            <person name="Bloem J."/>
            <person name="Labutti K."/>
            <person name="Salamov A."/>
            <person name="Andreopoulos B."/>
            <person name="Baker S."/>
            <person name="Barry K."/>
            <person name="Bills G."/>
            <person name="Bluhm B."/>
            <person name="Cannon C."/>
            <person name="Castanera R."/>
            <person name="Culley D."/>
            <person name="Daum C."/>
            <person name="Ezra D."/>
            <person name="Gonzalez J."/>
            <person name="Henrissat B."/>
            <person name="Kuo A."/>
            <person name="Liang C."/>
            <person name="Lipzen A."/>
            <person name="Lutzoni F."/>
            <person name="Magnuson J."/>
            <person name="Mondo S."/>
            <person name="Nolan M."/>
            <person name="Ohm R."/>
            <person name="Pangilinan J."/>
            <person name="Park H.-J."/>
            <person name="Ramirez L."/>
            <person name="Alfaro M."/>
            <person name="Sun H."/>
            <person name="Tritt A."/>
            <person name="Yoshinaga Y."/>
            <person name="Zwiers L.-H."/>
            <person name="Turgeon B."/>
            <person name="Goodwin S."/>
            <person name="Spatafora J."/>
            <person name="Crous P."/>
            <person name="Grigoriev I."/>
        </authorList>
    </citation>
    <scope>NUCLEOTIDE SEQUENCE</scope>
    <source>
        <strain evidence="1">CBS 119687</strain>
    </source>
</reference>
<dbReference type="AlphaFoldDB" id="A0A6A6A898"/>
<accession>A0A6A6A898</accession>
<gene>
    <name evidence="1" type="ORF">P153DRAFT_398421</name>
</gene>
<keyword evidence="2" id="KW-1185">Reference proteome</keyword>
<dbReference type="GeneID" id="54412071"/>
<name>A0A6A6A898_9PLEO</name>
<evidence type="ECO:0000313" key="2">
    <source>
        <dbReference type="Proteomes" id="UP000799771"/>
    </source>
</evidence>
<evidence type="ECO:0000313" key="1">
    <source>
        <dbReference type="EMBL" id="KAF2127047.1"/>
    </source>
</evidence>
<proteinExistence type="predicted"/>
<sequence>MDTQPPPFDVTLFLSSPTISLSGDPPFIATTVYTCTTLRPIYALISLFSDFGDHLEVRDPNRGRLADKRIGVVPTMVFDDWDEENLDFIDSRLVHVNPGEKVETTYTFSVVPKAKGLRRSDTASMKESGEYTIELGKRKCWWIDAKEMVEGMGEQEKKEMLRQRGSCLVWRPTAGKTLFKAVA</sequence>